<dbReference type="PROSITE" id="PS50835">
    <property type="entry name" value="IG_LIKE"/>
    <property type="match status" value="2"/>
</dbReference>
<dbReference type="InterPro" id="IPR013162">
    <property type="entry name" value="CD80_C2-set"/>
</dbReference>
<proteinExistence type="predicted"/>
<comment type="subcellular location">
    <subcellularLocation>
        <location evidence="1">Membrane</location>
        <topology evidence="1">Single-pass membrane protein</topology>
    </subcellularLocation>
</comment>
<dbReference type="SMART" id="SM00409">
    <property type="entry name" value="IG"/>
    <property type="match status" value="3"/>
</dbReference>
<dbReference type="PROSITE" id="PS50853">
    <property type="entry name" value="FN3"/>
    <property type="match status" value="1"/>
</dbReference>
<dbReference type="Proteomes" id="UP000507470">
    <property type="component" value="Unassembled WGS sequence"/>
</dbReference>
<feature type="domain" description="Ig-like" evidence="6">
    <location>
        <begin position="184"/>
        <end position="261"/>
    </location>
</feature>
<feature type="domain" description="Ig-like" evidence="6">
    <location>
        <begin position="81"/>
        <end position="179"/>
    </location>
</feature>
<gene>
    <name evidence="8" type="ORF">MCOR_29569</name>
</gene>
<accession>A0A6J8CHW3</accession>
<reference evidence="8 9" key="1">
    <citation type="submission" date="2020-06" db="EMBL/GenBank/DDBJ databases">
        <authorList>
            <person name="Li R."/>
            <person name="Bekaert M."/>
        </authorList>
    </citation>
    <scope>NUCLEOTIDE SEQUENCE [LARGE SCALE GENOMIC DNA]</scope>
    <source>
        <strain evidence="9">wild</strain>
    </source>
</reference>
<dbReference type="CDD" id="cd00063">
    <property type="entry name" value="FN3"/>
    <property type="match status" value="1"/>
</dbReference>
<feature type="transmembrane region" description="Helical" evidence="5">
    <location>
        <begin position="501"/>
        <end position="526"/>
    </location>
</feature>
<feature type="domain" description="Fibronectin type-III" evidence="7">
    <location>
        <begin position="397"/>
        <end position="493"/>
    </location>
</feature>
<dbReference type="PANTHER" id="PTHR23278">
    <property type="entry name" value="SIDESTEP PROTEIN"/>
    <property type="match status" value="1"/>
</dbReference>
<dbReference type="InterPro" id="IPR036179">
    <property type="entry name" value="Ig-like_dom_sf"/>
</dbReference>
<dbReference type="InterPro" id="IPR007110">
    <property type="entry name" value="Ig-like_dom"/>
</dbReference>
<dbReference type="SMART" id="SM00060">
    <property type="entry name" value="FN3"/>
    <property type="match status" value="1"/>
</dbReference>
<evidence type="ECO:0000256" key="5">
    <source>
        <dbReference type="SAM" id="Phobius"/>
    </source>
</evidence>
<keyword evidence="2 5" id="KW-0472">Membrane</keyword>
<evidence type="ECO:0000313" key="9">
    <source>
        <dbReference type="Proteomes" id="UP000507470"/>
    </source>
</evidence>
<evidence type="ECO:0000256" key="1">
    <source>
        <dbReference type="ARBA" id="ARBA00004167"/>
    </source>
</evidence>
<dbReference type="OrthoDB" id="6133487at2759"/>
<organism evidence="8 9">
    <name type="scientific">Mytilus coruscus</name>
    <name type="common">Sea mussel</name>
    <dbReference type="NCBI Taxonomy" id="42192"/>
    <lineage>
        <taxon>Eukaryota</taxon>
        <taxon>Metazoa</taxon>
        <taxon>Spiralia</taxon>
        <taxon>Lophotrochozoa</taxon>
        <taxon>Mollusca</taxon>
        <taxon>Bivalvia</taxon>
        <taxon>Autobranchia</taxon>
        <taxon>Pteriomorphia</taxon>
        <taxon>Mytilida</taxon>
        <taxon>Mytiloidea</taxon>
        <taxon>Mytilidae</taxon>
        <taxon>Mytilinae</taxon>
        <taxon>Mytilus</taxon>
    </lineage>
</organism>
<dbReference type="InterPro" id="IPR003961">
    <property type="entry name" value="FN3_dom"/>
</dbReference>
<evidence type="ECO:0000256" key="3">
    <source>
        <dbReference type="ARBA" id="ARBA00023157"/>
    </source>
</evidence>
<dbReference type="InterPro" id="IPR036116">
    <property type="entry name" value="FN3_sf"/>
</dbReference>
<keyword evidence="5" id="KW-1133">Transmembrane helix</keyword>
<keyword evidence="3" id="KW-1015">Disulfide bond</keyword>
<dbReference type="SUPFAM" id="SSF49265">
    <property type="entry name" value="Fibronectin type III"/>
    <property type="match status" value="1"/>
</dbReference>
<feature type="region of interest" description="Disordered" evidence="4">
    <location>
        <begin position="638"/>
        <end position="664"/>
    </location>
</feature>
<evidence type="ECO:0000259" key="7">
    <source>
        <dbReference type="PROSITE" id="PS50853"/>
    </source>
</evidence>
<dbReference type="InterPro" id="IPR013783">
    <property type="entry name" value="Ig-like_fold"/>
</dbReference>
<keyword evidence="9" id="KW-1185">Reference proteome</keyword>
<protein>
    <submittedName>
        <fullName evidence="8">NCAM</fullName>
    </submittedName>
</protein>
<dbReference type="SUPFAM" id="SSF48726">
    <property type="entry name" value="Immunoglobulin"/>
    <property type="match status" value="3"/>
</dbReference>
<evidence type="ECO:0000259" key="6">
    <source>
        <dbReference type="PROSITE" id="PS50835"/>
    </source>
</evidence>
<dbReference type="PANTHER" id="PTHR23278:SF19">
    <property type="entry name" value="OBSCURIN"/>
    <property type="match status" value="1"/>
</dbReference>
<evidence type="ECO:0000313" key="8">
    <source>
        <dbReference type="EMBL" id="CAC5394852.1"/>
    </source>
</evidence>
<dbReference type="Pfam" id="PF00041">
    <property type="entry name" value="fn3"/>
    <property type="match status" value="1"/>
</dbReference>
<name>A0A6J8CHW3_MYTCO</name>
<sequence>MIPGIEGQDMTIKCTATGGQPQPDVQLVVLGSTYTGKQSAQLTFKPLSSNDGYTVTCQAGYTDINYYPLTVSAHFHLKLKPVLSLFAPDTLNTEETKDFDVSCQSTGSRPAATMYWLLGQQRTNVTSDSTSQYIHDSSTDTYKVISNLKYRVDRSYNGQKLICRASNVAGNMETSLILNVKFAPSITVENKTFAESQSSRQIQSTLDSNPPVNTCKWHHRSKYGEHIRDLSDNNQILTLPTVSENIRYHDTGEYICTAENGIIGINGQLKQTGSGYVISNAAPVITADNKDNTTQYGKFGKSTELKVNVYSIPKYSSIRWYRANTYLEPNKYATKEDTAIVTDVFHGIDVHLDGYRVTLTISNLKEDDFTNYILRLYYSSQFVQHEVTLESASAPETPSNFTITSSSETSITVQWIPEFDGGQAQIFYVEYRISGTSAWLHQEIKTSNKLDTYNLYTLSRLQDKTTYELRMYAKNKFNKSQHTDIEKTKTLQSEAQTSSNAIIGAVGGVVVVSLIVCAIIISILIFKKRKGKKQTKTNTGFYENSGFQNMQIGDEYEEVVSKSENVFFPDTQQKQTSTTYESLGTKHAVDVYDDLENRKGLPSSKSTSKTYESLGTKDAVDVYDDLVSRKGLASSKPLVDHYEALSTQDKPNLYEELENEKGSL</sequence>
<dbReference type="AlphaFoldDB" id="A0A6J8CHW3"/>
<dbReference type="Gene3D" id="2.60.40.10">
    <property type="entry name" value="Immunoglobulins"/>
    <property type="match status" value="5"/>
</dbReference>
<dbReference type="EMBL" id="CACVKT020005392">
    <property type="protein sequence ID" value="CAC5394852.1"/>
    <property type="molecule type" value="Genomic_DNA"/>
</dbReference>
<evidence type="ECO:0000256" key="4">
    <source>
        <dbReference type="SAM" id="MobiDB-lite"/>
    </source>
</evidence>
<dbReference type="Pfam" id="PF08205">
    <property type="entry name" value="C2-set_2"/>
    <property type="match status" value="1"/>
</dbReference>
<dbReference type="InterPro" id="IPR003599">
    <property type="entry name" value="Ig_sub"/>
</dbReference>
<evidence type="ECO:0000256" key="2">
    <source>
        <dbReference type="ARBA" id="ARBA00023136"/>
    </source>
</evidence>
<keyword evidence="5" id="KW-0812">Transmembrane</keyword>
<dbReference type="GO" id="GO:0016020">
    <property type="term" value="C:membrane"/>
    <property type="evidence" value="ECO:0007669"/>
    <property type="project" value="UniProtKB-SubCell"/>
</dbReference>